<proteinExistence type="predicted"/>
<reference evidence="2 3" key="1">
    <citation type="submission" date="2016-08" db="EMBL/GenBank/DDBJ databases">
        <title>Evolution of the type three secretion system and type three effector repertoires in Xanthomonas.</title>
        <authorList>
            <person name="Merda D."/>
            <person name="Briand M."/>
            <person name="Bosis E."/>
            <person name="Rousseau C."/>
            <person name="Portier P."/>
            <person name="Jacques M.-A."/>
            <person name="Fischer-Le Saux M."/>
        </authorList>
    </citation>
    <scope>NUCLEOTIDE SEQUENCE [LARGE SCALE GENOMIC DNA]</scope>
    <source>
        <strain evidence="2 3">CFBP 4691</strain>
    </source>
</reference>
<protein>
    <recommendedName>
        <fullName evidence="1">Rhamnogalacturonase A/B/Epimerase-like pectate lyase domain-containing protein</fullName>
    </recommendedName>
</protein>
<evidence type="ECO:0000313" key="2">
    <source>
        <dbReference type="EMBL" id="PPT90436.1"/>
    </source>
</evidence>
<dbReference type="AlphaFoldDB" id="A0A2S6ZE43"/>
<evidence type="ECO:0000259" key="1">
    <source>
        <dbReference type="Pfam" id="PF12708"/>
    </source>
</evidence>
<dbReference type="InterPro" id="IPR006626">
    <property type="entry name" value="PbH1"/>
</dbReference>
<dbReference type="SUPFAM" id="SSF51126">
    <property type="entry name" value="Pectin lyase-like"/>
    <property type="match status" value="2"/>
</dbReference>
<name>A0A2S6ZE43_9XANT</name>
<dbReference type="EMBL" id="MIGX01000058">
    <property type="protein sequence ID" value="PPT90436.1"/>
    <property type="molecule type" value="Genomic_DNA"/>
</dbReference>
<organism evidence="2 3">
    <name type="scientific">Xanthomonas theicola</name>
    <dbReference type="NCBI Taxonomy" id="56464"/>
    <lineage>
        <taxon>Bacteria</taxon>
        <taxon>Pseudomonadati</taxon>
        <taxon>Pseudomonadota</taxon>
        <taxon>Gammaproteobacteria</taxon>
        <taxon>Lysobacterales</taxon>
        <taxon>Lysobacteraceae</taxon>
        <taxon>Xanthomonas</taxon>
    </lineage>
</organism>
<sequence>MAGAVARTVGAKLADFLSVKDFGAKGDGTTNDTAALQAAIDSGAACLWFPAGTYINTGLVARSGQQWFGQGYALSVLSFPQVNVARPPGAYGIKSVGDLSDFHVEGIGLRGTLRVQTSTDPAGQALFGLHLRGGSVQRVSFTRCRIFEWGSQSMGTGGGAALGATAGTGKLFTDVAFSDCIIEDNANVPGLYFGGISTYTTTMERIKVVNCQFRNTLPYADQNMVYILGDTSLQAKDVQVDGNTFSMSESIDVCVEINYASGFSVNDNTVTASGAADCTGILLRSNCFDGTINDNRITNLGTGCAQHDAIALVNLNAGEVQDSVTISGNTIGDFGKCLINVSRWSKNINISNNVLVSRRKRTSFLIGLASVWNSRVHNNTLAGGFNAIMIGGGDNGAYQLDISENRITDCGYAGYYMIDSPTASENVTHLRVYHNSVGDMVSGSAGFINTPYLAATGNRVSKNYITTGTYINPSFIGNVFRWDTAANNNGQCLNGTAYGFAQGAIDFQGGASDPAVYTIGANLDGSAPDVAFGDAMIVSCTVPLPGVVVTPYLEAAGKVRINVAKVAAGALSIQAGKWWVRVIKRVG</sequence>
<dbReference type="InterPro" id="IPR024535">
    <property type="entry name" value="RHGA/B-epi-like_pectate_lyase"/>
</dbReference>
<dbReference type="InterPro" id="IPR011050">
    <property type="entry name" value="Pectin_lyase_fold/virulence"/>
</dbReference>
<feature type="domain" description="Rhamnogalacturonase A/B/Epimerase-like pectate lyase" evidence="1">
    <location>
        <begin position="16"/>
        <end position="81"/>
    </location>
</feature>
<accession>A0A2S6ZE43</accession>
<dbReference type="SMART" id="SM00710">
    <property type="entry name" value="PbH1"/>
    <property type="match status" value="5"/>
</dbReference>
<gene>
    <name evidence="2" type="ORF">XthCFBP4691_12375</name>
</gene>
<dbReference type="InterPro" id="IPR012334">
    <property type="entry name" value="Pectin_lyas_fold"/>
</dbReference>
<dbReference type="Proteomes" id="UP000239898">
    <property type="component" value="Unassembled WGS sequence"/>
</dbReference>
<evidence type="ECO:0000313" key="3">
    <source>
        <dbReference type="Proteomes" id="UP000239898"/>
    </source>
</evidence>
<comment type="caution">
    <text evidence="2">The sequence shown here is derived from an EMBL/GenBank/DDBJ whole genome shotgun (WGS) entry which is preliminary data.</text>
</comment>
<keyword evidence="3" id="KW-1185">Reference proteome</keyword>
<dbReference type="Gene3D" id="2.160.20.10">
    <property type="entry name" value="Single-stranded right-handed beta-helix, Pectin lyase-like"/>
    <property type="match status" value="1"/>
</dbReference>
<dbReference type="Pfam" id="PF12708">
    <property type="entry name" value="Pect-lyase_RHGA_epim"/>
    <property type="match status" value="1"/>
</dbReference>